<protein>
    <recommendedName>
        <fullName evidence="14 18">Probable tRNA sulfurtransferase</fullName>
        <ecNumber evidence="13 18">2.8.1.4</ecNumber>
    </recommendedName>
    <alternativeName>
        <fullName evidence="15 18">Sulfur carrier protein ThiS sulfurtransferase</fullName>
    </alternativeName>
    <alternativeName>
        <fullName evidence="16 18">Thiamine biosynthesis protein ThiI</fullName>
    </alternativeName>
    <alternativeName>
        <fullName evidence="17 18">tRNA 4-thiouridine synthase</fullName>
    </alternativeName>
</protein>
<feature type="binding site" evidence="18">
    <location>
        <begin position="199"/>
        <end position="200"/>
    </location>
    <ligand>
        <name>ATP</name>
        <dbReference type="ChEBI" id="CHEBI:30616"/>
    </ligand>
</feature>
<feature type="domain" description="THUMP" evidence="20">
    <location>
        <begin position="53"/>
        <end position="156"/>
    </location>
</feature>
<dbReference type="GO" id="GO:0000049">
    <property type="term" value="F:tRNA binding"/>
    <property type="evidence" value="ECO:0007669"/>
    <property type="project" value="UniProtKB-UniRule"/>
</dbReference>
<dbReference type="Pfam" id="PF02926">
    <property type="entry name" value="THUMP"/>
    <property type="match status" value="1"/>
</dbReference>
<evidence type="ECO:0000256" key="19">
    <source>
        <dbReference type="SAM" id="Coils"/>
    </source>
</evidence>
<comment type="function">
    <text evidence="11 18">Catalyzes the ATP-dependent transfer of a sulfur to tRNA to produce 4-thiouridine in position 8 of tRNAs, which functions as a near-UV photosensor. Also catalyzes the transfer of sulfur to the sulfur carrier protein ThiS, forming ThiS-thiocarboxylate. This is a step in the synthesis of thiazole, in the thiamine biosynthesis pathway. The sulfur is donated as persulfide by IscS.</text>
</comment>
<keyword evidence="7 18" id="KW-0694">RNA-binding</keyword>
<feature type="binding site" evidence="18">
    <location>
        <position position="287"/>
    </location>
    <ligand>
        <name>ATP</name>
        <dbReference type="ChEBI" id="CHEBI:30616"/>
    </ligand>
</feature>
<comment type="subcellular location">
    <subcellularLocation>
        <location evidence="1 18">Cytoplasm</location>
    </subcellularLocation>
</comment>
<dbReference type="FunFam" id="3.40.50.620:FF:000053">
    <property type="entry name" value="Probable tRNA sulfurtransferase"/>
    <property type="match status" value="1"/>
</dbReference>
<dbReference type="InterPro" id="IPR014729">
    <property type="entry name" value="Rossmann-like_a/b/a_fold"/>
</dbReference>
<gene>
    <name evidence="18 21" type="primary">thiI</name>
    <name evidence="21" type="ORF">DMC14_000190</name>
</gene>
<comment type="catalytic activity">
    <reaction evidence="10 18">
        <text>[ThiS sulfur-carrier protein]-C-terminal Gly-Gly-AMP + S-sulfanyl-L-cysteinyl-[cysteine desulfurase] + AH2 = [ThiS sulfur-carrier protein]-C-terminal-Gly-aminoethanethioate + L-cysteinyl-[cysteine desulfurase] + A + AMP + 2 H(+)</text>
        <dbReference type="Rhea" id="RHEA:43340"/>
        <dbReference type="Rhea" id="RHEA-COMP:12157"/>
        <dbReference type="Rhea" id="RHEA-COMP:12158"/>
        <dbReference type="Rhea" id="RHEA-COMP:12910"/>
        <dbReference type="Rhea" id="RHEA-COMP:19908"/>
        <dbReference type="ChEBI" id="CHEBI:13193"/>
        <dbReference type="ChEBI" id="CHEBI:15378"/>
        <dbReference type="ChEBI" id="CHEBI:17499"/>
        <dbReference type="ChEBI" id="CHEBI:29950"/>
        <dbReference type="ChEBI" id="CHEBI:61963"/>
        <dbReference type="ChEBI" id="CHEBI:90618"/>
        <dbReference type="ChEBI" id="CHEBI:232372"/>
        <dbReference type="ChEBI" id="CHEBI:456215"/>
    </reaction>
</comment>
<dbReference type="InterPro" id="IPR004114">
    <property type="entry name" value="THUMP_dom"/>
</dbReference>
<evidence type="ECO:0000256" key="10">
    <source>
        <dbReference type="ARBA" id="ARBA00052330"/>
    </source>
</evidence>
<comment type="catalytic activity">
    <reaction evidence="9 18">
        <text>[ThiI sulfur-carrier protein]-S-sulfanyl-L-cysteine + a uridine in tRNA + 2 reduced [2Fe-2S]-[ferredoxin] + ATP + H(+) = [ThiI sulfur-carrier protein]-L-cysteine + a 4-thiouridine in tRNA + 2 oxidized [2Fe-2S]-[ferredoxin] + AMP + diphosphate</text>
        <dbReference type="Rhea" id="RHEA:24176"/>
        <dbReference type="Rhea" id="RHEA-COMP:10000"/>
        <dbReference type="Rhea" id="RHEA-COMP:10001"/>
        <dbReference type="Rhea" id="RHEA-COMP:13337"/>
        <dbReference type="Rhea" id="RHEA-COMP:13338"/>
        <dbReference type="Rhea" id="RHEA-COMP:13339"/>
        <dbReference type="Rhea" id="RHEA-COMP:13340"/>
        <dbReference type="ChEBI" id="CHEBI:15378"/>
        <dbReference type="ChEBI" id="CHEBI:29950"/>
        <dbReference type="ChEBI" id="CHEBI:30616"/>
        <dbReference type="ChEBI" id="CHEBI:33019"/>
        <dbReference type="ChEBI" id="CHEBI:33737"/>
        <dbReference type="ChEBI" id="CHEBI:33738"/>
        <dbReference type="ChEBI" id="CHEBI:61963"/>
        <dbReference type="ChEBI" id="CHEBI:65315"/>
        <dbReference type="ChEBI" id="CHEBI:136798"/>
        <dbReference type="ChEBI" id="CHEBI:456215"/>
        <dbReference type="EC" id="2.8.1.4"/>
    </reaction>
</comment>
<feature type="binding site" evidence="18">
    <location>
        <position position="278"/>
    </location>
    <ligand>
        <name>ATP</name>
        <dbReference type="ChEBI" id="CHEBI:30616"/>
    </ligand>
</feature>
<dbReference type="GO" id="GO:0002937">
    <property type="term" value="P:tRNA 4-thiouridine biosynthesis"/>
    <property type="evidence" value="ECO:0007669"/>
    <property type="project" value="TreeGrafter"/>
</dbReference>
<dbReference type="InterPro" id="IPR050102">
    <property type="entry name" value="tRNA_sulfurtransferase_ThiI"/>
</dbReference>
<dbReference type="Proteomes" id="UP000256585">
    <property type="component" value="Chromosome"/>
</dbReference>
<evidence type="ECO:0000256" key="2">
    <source>
        <dbReference type="ARBA" id="ARBA00022490"/>
    </source>
</evidence>
<dbReference type="AlphaFoldDB" id="A0A3Q9V821"/>
<dbReference type="CDD" id="cd01712">
    <property type="entry name" value="PPase_ThiI"/>
    <property type="match status" value="1"/>
</dbReference>
<evidence type="ECO:0000256" key="15">
    <source>
        <dbReference type="ARBA" id="ARBA00075337"/>
    </source>
</evidence>
<dbReference type="Pfam" id="PF02568">
    <property type="entry name" value="ThiI"/>
    <property type="match status" value="1"/>
</dbReference>
<keyword evidence="6 18" id="KW-0067">ATP-binding</keyword>
<dbReference type="Gene3D" id="3.30.2130.30">
    <property type="match status" value="1"/>
</dbReference>
<dbReference type="HAMAP" id="MF_00021">
    <property type="entry name" value="ThiI"/>
    <property type="match status" value="1"/>
</dbReference>
<dbReference type="GO" id="GO:0140741">
    <property type="term" value="F:tRNA-uracil-4 sulfurtransferase activity"/>
    <property type="evidence" value="ECO:0007669"/>
    <property type="project" value="UniProtKB-EC"/>
</dbReference>
<evidence type="ECO:0000256" key="9">
    <source>
        <dbReference type="ARBA" id="ARBA00050570"/>
    </source>
</evidence>
<evidence type="ECO:0000256" key="16">
    <source>
        <dbReference type="ARBA" id="ARBA00077849"/>
    </source>
</evidence>
<evidence type="ECO:0000256" key="8">
    <source>
        <dbReference type="ARBA" id="ARBA00022977"/>
    </source>
</evidence>
<dbReference type="GO" id="GO:0009229">
    <property type="term" value="P:thiamine diphosphate biosynthetic process"/>
    <property type="evidence" value="ECO:0007669"/>
    <property type="project" value="UniProtKB-UniRule"/>
</dbReference>
<evidence type="ECO:0000256" key="17">
    <source>
        <dbReference type="ARBA" id="ARBA00080570"/>
    </source>
</evidence>
<dbReference type="Pfam" id="PF22025">
    <property type="entry name" value="ThiI_fer"/>
    <property type="match status" value="1"/>
</dbReference>
<feature type="binding site" evidence="18">
    <location>
        <position position="256"/>
    </location>
    <ligand>
        <name>ATP</name>
        <dbReference type="ChEBI" id="CHEBI:30616"/>
    </ligand>
</feature>
<feature type="coiled-coil region" evidence="19">
    <location>
        <begin position="349"/>
        <end position="376"/>
    </location>
</feature>
<evidence type="ECO:0000256" key="7">
    <source>
        <dbReference type="ARBA" id="ARBA00022884"/>
    </source>
</evidence>
<keyword evidence="8 18" id="KW-0784">Thiamine biosynthesis</keyword>
<dbReference type="PROSITE" id="PS51165">
    <property type="entry name" value="THUMP"/>
    <property type="match status" value="1"/>
</dbReference>
<dbReference type="UniPathway" id="UPA00060"/>
<proteinExistence type="inferred from homology"/>
<keyword evidence="4 18" id="KW-0808">Transferase</keyword>
<dbReference type="GO" id="GO:0009228">
    <property type="term" value="P:thiamine biosynthetic process"/>
    <property type="evidence" value="ECO:0007669"/>
    <property type="project" value="UniProtKB-KW"/>
</dbReference>
<evidence type="ECO:0000256" key="11">
    <source>
        <dbReference type="ARBA" id="ARBA00058382"/>
    </source>
</evidence>
<dbReference type="SUPFAM" id="SSF143437">
    <property type="entry name" value="THUMP domain-like"/>
    <property type="match status" value="1"/>
</dbReference>
<dbReference type="InterPro" id="IPR049961">
    <property type="entry name" value="ThiI_N"/>
</dbReference>
<evidence type="ECO:0000256" key="18">
    <source>
        <dbReference type="HAMAP-Rule" id="MF_00021"/>
    </source>
</evidence>
<dbReference type="CDD" id="cd11716">
    <property type="entry name" value="THUMP_ThiI"/>
    <property type="match status" value="1"/>
</dbReference>
<dbReference type="KEGG" id="mphc:DMC14_000190"/>
<feature type="binding site" evidence="18">
    <location>
        <begin position="174"/>
        <end position="175"/>
    </location>
    <ligand>
        <name>ATP</name>
        <dbReference type="ChEBI" id="CHEBI:30616"/>
    </ligand>
</feature>
<dbReference type="PANTHER" id="PTHR43209">
    <property type="entry name" value="TRNA SULFURTRANSFERASE"/>
    <property type="match status" value="1"/>
</dbReference>
<dbReference type="SUPFAM" id="SSF52402">
    <property type="entry name" value="Adenine nucleotide alpha hydrolases-like"/>
    <property type="match status" value="1"/>
</dbReference>
<evidence type="ECO:0000256" key="4">
    <source>
        <dbReference type="ARBA" id="ARBA00022679"/>
    </source>
</evidence>
<evidence type="ECO:0000256" key="13">
    <source>
        <dbReference type="ARBA" id="ARBA00066827"/>
    </source>
</evidence>
<dbReference type="GO" id="GO:0004810">
    <property type="term" value="F:CCA tRNA nucleotidyltransferase activity"/>
    <property type="evidence" value="ECO:0007669"/>
    <property type="project" value="InterPro"/>
</dbReference>
<evidence type="ECO:0000256" key="3">
    <source>
        <dbReference type="ARBA" id="ARBA00022555"/>
    </source>
</evidence>
<dbReference type="OrthoDB" id="9773948at2"/>
<comment type="similarity">
    <text evidence="12 18">Belongs to the ThiI family.</text>
</comment>
<keyword evidence="19" id="KW-0175">Coiled coil</keyword>
<dbReference type="EMBL" id="CP033058">
    <property type="protein sequence ID" value="AZZ65234.1"/>
    <property type="molecule type" value="Genomic_DNA"/>
</dbReference>
<dbReference type="PANTHER" id="PTHR43209:SF1">
    <property type="entry name" value="TRNA SULFURTRANSFERASE"/>
    <property type="match status" value="1"/>
</dbReference>
<dbReference type="GO" id="GO:0005524">
    <property type="term" value="F:ATP binding"/>
    <property type="evidence" value="ECO:0007669"/>
    <property type="project" value="UniProtKB-UniRule"/>
</dbReference>
<evidence type="ECO:0000256" key="14">
    <source>
        <dbReference type="ARBA" id="ARBA00071867"/>
    </source>
</evidence>
<dbReference type="InterPro" id="IPR003720">
    <property type="entry name" value="tRNA_STrfase"/>
</dbReference>
<dbReference type="RefSeq" id="WP_116171947.1">
    <property type="nucleotide sequence ID" value="NZ_CP033058.2"/>
</dbReference>
<evidence type="ECO:0000256" key="5">
    <source>
        <dbReference type="ARBA" id="ARBA00022741"/>
    </source>
</evidence>
<keyword evidence="3 18" id="KW-0820">tRNA-binding</keyword>
<dbReference type="GO" id="GO:0005829">
    <property type="term" value="C:cytosol"/>
    <property type="evidence" value="ECO:0007669"/>
    <property type="project" value="TreeGrafter"/>
</dbReference>
<organism evidence="21 22">
    <name type="scientific">Metamycoplasma phocicerebrale</name>
    <dbReference type="NCBI Taxonomy" id="142649"/>
    <lineage>
        <taxon>Bacteria</taxon>
        <taxon>Bacillati</taxon>
        <taxon>Mycoplasmatota</taxon>
        <taxon>Mycoplasmoidales</taxon>
        <taxon>Metamycoplasmataceae</taxon>
        <taxon>Metamycoplasma</taxon>
    </lineage>
</organism>
<evidence type="ECO:0000256" key="12">
    <source>
        <dbReference type="ARBA" id="ARBA00061472"/>
    </source>
</evidence>
<name>A0A3Q9V821_9BACT</name>
<evidence type="ECO:0000259" key="20">
    <source>
        <dbReference type="PROSITE" id="PS51165"/>
    </source>
</evidence>
<keyword evidence="2 18" id="KW-0963">Cytoplasm</keyword>
<dbReference type="InterPro" id="IPR054173">
    <property type="entry name" value="ThiI_fer"/>
</dbReference>
<keyword evidence="22" id="KW-1185">Reference proteome</keyword>
<dbReference type="InterPro" id="IPR049962">
    <property type="entry name" value="THUMP_ThiI"/>
</dbReference>
<sequence length="380" mass="43730">MDDKEILIRYGELTLKGENKKDFINQLKKNLEYHIPKEEIKVEYDRAFCKYSESNLECLKYIFGISSYSIVYKTTTNLENIEEIVKKIISEKQFDSFAIKSRRHNKNYPLNSSELNIHFGGIVLKKMPNKTVNLSNPDLCIYIEIREKYSYVFSDYIYALGGMPVGSSGKALHLISGGIDSPVAANLLQKRGLKVAFLNFITPPHTDKKTTDKIESIIKILTKYQGSATLFEVNYTKIMNYIGLISNQKYKITLMRRSFYRIAQKIANKYNIKAISNGENLAQVASQTLESIYTISEVCNLPIFRPLLSFDKNETIKLAKELGTMDISIQKACETCELFAPKFPITKPNREEALKLEKELDQLEKLEEEIIKEINIKKFE</sequence>
<evidence type="ECO:0000313" key="21">
    <source>
        <dbReference type="EMBL" id="AZZ65234.1"/>
    </source>
</evidence>
<comment type="pathway">
    <text evidence="18">Cofactor biosynthesis; thiamine diphosphate biosynthesis.</text>
</comment>
<reference evidence="21" key="1">
    <citation type="submission" date="2019-03" db="EMBL/GenBank/DDBJ databases">
        <title>Draft Sequence and Annotation of the Mycoplasma phocicerebrale Strain 1049T Genome.</title>
        <authorList>
            <person name="Frasca S.Jr."/>
            <person name="Kutish G.F."/>
            <person name="Castellanos Gell J."/>
            <person name="Michaels D.L."/>
            <person name="Brown D.R."/>
        </authorList>
    </citation>
    <scope>NUCLEOTIDE SEQUENCE</scope>
    <source>
        <strain evidence="21">1049</strain>
    </source>
</reference>
<keyword evidence="5 18" id="KW-0547">Nucleotide-binding</keyword>
<evidence type="ECO:0000256" key="1">
    <source>
        <dbReference type="ARBA" id="ARBA00004496"/>
    </source>
</evidence>
<dbReference type="GO" id="GO:0052837">
    <property type="term" value="P:thiazole biosynthetic process"/>
    <property type="evidence" value="ECO:0007669"/>
    <property type="project" value="TreeGrafter"/>
</dbReference>
<evidence type="ECO:0000256" key="6">
    <source>
        <dbReference type="ARBA" id="ARBA00022840"/>
    </source>
</evidence>
<dbReference type="Gene3D" id="3.40.50.620">
    <property type="entry name" value="HUPs"/>
    <property type="match status" value="1"/>
</dbReference>
<evidence type="ECO:0000313" key="22">
    <source>
        <dbReference type="Proteomes" id="UP000256585"/>
    </source>
</evidence>
<dbReference type="SMART" id="SM00981">
    <property type="entry name" value="THUMP"/>
    <property type="match status" value="1"/>
</dbReference>
<dbReference type="EC" id="2.8.1.4" evidence="13 18"/>
<dbReference type="NCBIfam" id="TIGR00342">
    <property type="entry name" value="tRNA uracil 4-sulfurtransferase ThiI"/>
    <property type="match status" value="1"/>
</dbReference>
<accession>A0A3Q9V821</accession>
<dbReference type="InterPro" id="IPR020536">
    <property type="entry name" value="ThiI_AANH"/>
</dbReference>